<evidence type="ECO:0000313" key="2">
    <source>
        <dbReference type="EMBL" id="MRW89717.1"/>
    </source>
</evidence>
<gene>
    <name evidence="2" type="primary">vgrG</name>
    <name evidence="2" type="ORF">GJ699_06955</name>
</gene>
<dbReference type="RefSeq" id="WP_154374473.1">
    <property type="nucleotide sequence ID" value="NZ_WKJK01000003.1"/>
</dbReference>
<name>A0A6I2KXI6_9BURK</name>
<dbReference type="InterPro" id="IPR006531">
    <property type="entry name" value="Gp5/Vgr_OB"/>
</dbReference>
<dbReference type="Gene3D" id="2.40.50.230">
    <property type="entry name" value="Gp5 N-terminal domain"/>
    <property type="match status" value="1"/>
</dbReference>
<sequence length="598" mass="63251">MPVSPLNDSTGQVTVTVTCDGTKTSDKVQLYSLDVRHAANRIPSAIITMVDGDMEKDEFPVSDGAEFKPGAKIVISAGYAGTEQVIFTGIVIKHAIRIDNDNEAMLVVECRDKALAMTVGRKNANYVNKSDSDIISALLGKHGLSATVGSTNVTWKELVQYNVSDWDYMMARAEANGLLVTVEAGAVSAKVPDGTTEPVLMVTYGIDMIDFEAELDAQSQLPQVTSTSWDLASQAVITQVAQPVPMGTPGDDSDCTPDTLAQVVGPADYGLQTAATVDTNALTAWSKAQQTKAALSRVRGRVSFQGNASAKPGAMLQLVGVGKRFSGNVFISKVTQSVKDGVWVSHVEFGMSSNWFSEDHQLHAADAAGLTAGIQGLHVGVVKKLDADPEGQYKIQVSVPLMQAETDGVWARLASFYGSSGFGAFIIPEVGDEVVLGFFNNDPSNPVILGSLYSSTRTPAYELEAANNFKALVTRSKLKLEFDDDKKIITLLTPGNNKIVISDDAKSILLQDQNSNKVELSPSGILLDSPKDITINAKGKVAITAVMNVEVTAQADVKVTGLNINQSANIGFAAKGAATAELSAAGQTTVKGALVMIN</sequence>
<comment type="caution">
    <text evidence="2">The sequence shown here is derived from an EMBL/GenBank/DDBJ whole genome shotgun (WGS) entry which is preliminary data.</text>
</comment>
<dbReference type="EMBL" id="WKJK01000003">
    <property type="protein sequence ID" value="MRW89717.1"/>
    <property type="molecule type" value="Genomic_DNA"/>
</dbReference>
<protein>
    <submittedName>
        <fullName evidence="2">Type VI secretion system tip protein VgrG</fullName>
    </submittedName>
</protein>
<dbReference type="AlphaFoldDB" id="A0A6I2KXI6"/>
<evidence type="ECO:0000259" key="1">
    <source>
        <dbReference type="Pfam" id="PF04717"/>
    </source>
</evidence>
<feature type="domain" description="Gp5/Type VI secretion system Vgr protein OB-fold" evidence="1">
    <location>
        <begin position="379"/>
        <end position="453"/>
    </location>
</feature>
<dbReference type="Pfam" id="PF04717">
    <property type="entry name" value="Phage_base_V"/>
    <property type="match status" value="1"/>
</dbReference>
<keyword evidence="3" id="KW-1185">Reference proteome</keyword>
<evidence type="ECO:0000313" key="3">
    <source>
        <dbReference type="Proteomes" id="UP000433309"/>
    </source>
</evidence>
<dbReference type="Proteomes" id="UP000433309">
    <property type="component" value="Unassembled WGS sequence"/>
</dbReference>
<proteinExistence type="predicted"/>
<dbReference type="InterPro" id="IPR006533">
    <property type="entry name" value="T6SS_Vgr_RhsGE"/>
</dbReference>
<dbReference type="NCBIfam" id="TIGR01646">
    <property type="entry name" value="vgr_GE"/>
    <property type="match status" value="1"/>
</dbReference>
<accession>A0A6I2KXI6</accession>
<dbReference type="InterPro" id="IPR037026">
    <property type="entry name" value="Vgr_OB-fold_dom_sf"/>
</dbReference>
<organism evidence="2 3">
    <name type="scientific">Duganella guangzhouensis</name>
    <dbReference type="NCBI Taxonomy" id="2666084"/>
    <lineage>
        <taxon>Bacteria</taxon>
        <taxon>Pseudomonadati</taxon>
        <taxon>Pseudomonadota</taxon>
        <taxon>Betaproteobacteria</taxon>
        <taxon>Burkholderiales</taxon>
        <taxon>Oxalobacteraceae</taxon>
        <taxon>Telluria group</taxon>
        <taxon>Duganella</taxon>
    </lineage>
</organism>
<dbReference type="SUPFAM" id="SSF69279">
    <property type="entry name" value="Phage tail proteins"/>
    <property type="match status" value="1"/>
</dbReference>
<dbReference type="SUPFAM" id="SSF69255">
    <property type="entry name" value="gp5 N-terminal domain-like"/>
    <property type="match status" value="1"/>
</dbReference>
<reference evidence="2 3" key="1">
    <citation type="submission" date="2019-11" db="EMBL/GenBank/DDBJ databases">
        <title>Novel species isolated from a subtropical stream in China.</title>
        <authorList>
            <person name="Lu H."/>
        </authorList>
    </citation>
    <scope>NUCLEOTIDE SEQUENCE [LARGE SCALE GENOMIC DNA]</scope>
    <source>
        <strain evidence="2 3">FT80W</strain>
    </source>
</reference>